<name>A0A5N6UA65_ASPAV</name>
<accession>A0A5N6UA65</accession>
<dbReference type="Pfam" id="PF00651">
    <property type="entry name" value="BTB"/>
    <property type="match status" value="1"/>
</dbReference>
<dbReference type="InterPro" id="IPR011333">
    <property type="entry name" value="SKP1/BTB/POZ_sf"/>
</dbReference>
<feature type="domain" description="BTB" evidence="1">
    <location>
        <begin position="28"/>
        <end position="95"/>
    </location>
</feature>
<dbReference type="EMBL" id="ML742025">
    <property type="protein sequence ID" value="KAE8155041.1"/>
    <property type="molecule type" value="Genomic_DNA"/>
</dbReference>
<dbReference type="PROSITE" id="PS50097">
    <property type="entry name" value="BTB"/>
    <property type="match status" value="1"/>
</dbReference>
<gene>
    <name evidence="2" type="ORF">BDV25DRAFT_135379</name>
</gene>
<dbReference type="OrthoDB" id="6359816at2759"/>
<dbReference type="SUPFAM" id="SSF54695">
    <property type="entry name" value="POZ domain"/>
    <property type="match status" value="1"/>
</dbReference>
<evidence type="ECO:0000313" key="3">
    <source>
        <dbReference type="Proteomes" id="UP000325780"/>
    </source>
</evidence>
<dbReference type="PANTHER" id="PTHR47843">
    <property type="entry name" value="BTB DOMAIN-CONTAINING PROTEIN-RELATED"/>
    <property type="match status" value="1"/>
</dbReference>
<dbReference type="PANTHER" id="PTHR47843:SF5">
    <property type="entry name" value="BTB_POZ DOMAIN PROTEIN"/>
    <property type="match status" value="1"/>
</dbReference>
<dbReference type="CDD" id="cd18186">
    <property type="entry name" value="BTB_POZ_ZBTB_KLHL-like"/>
    <property type="match status" value="1"/>
</dbReference>
<evidence type="ECO:0000313" key="2">
    <source>
        <dbReference type="EMBL" id="KAE8155041.1"/>
    </source>
</evidence>
<dbReference type="InterPro" id="IPR000210">
    <property type="entry name" value="BTB/POZ_dom"/>
</dbReference>
<proteinExistence type="predicted"/>
<protein>
    <submittedName>
        <fullName evidence="2">BTB/POZ protein</fullName>
    </submittedName>
</protein>
<keyword evidence="3" id="KW-1185">Reference proteome</keyword>
<dbReference type="Gene3D" id="3.30.710.10">
    <property type="entry name" value="Potassium Channel Kv1.1, Chain A"/>
    <property type="match status" value="1"/>
</dbReference>
<evidence type="ECO:0000259" key="1">
    <source>
        <dbReference type="PROSITE" id="PS50097"/>
    </source>
</evidence>
<dbReference type="Proteomes" id="UP000325780">
    <property type="component" value="Unassembled WGS sequence"/>
</dbReference>
<reference evidence="2 3" key="1">
    <citation type="submission" date="2019-04" db="EMBL/GenBank/DDBJ databases">
        <title>Friends and foes A comparative genomics study of 23 Aspergillus species from section Flavi.</title>
        <authorList>
            <consortium name="DOE Joint Genome Institute"/>
            <person name="Kjaerbolling I."/>
            <person name="Vesth T."/>
            <person name="Frisvad J.C."/>
            <person name="Nybo J.L."/>
            <person name="Theobald S."/>
            <person name="Kildgaard S."/>
            <person name="Isbrandt T."/>
            <person name="Kuo A."/>
            <person name="Sato A."/>
            <person name="Lyhne E.K."/>
            <person name="Kogle M.E."/>
            <person name="Wiebenga A."/>
            <person name="Kun R.S."/>
            <person name="Lubbers R.J."/>
            <person name="Makela M.R."/>
            <person name="Barry K."/>
            <person name="Chovatia M."/>
            <person name="Clum A."/>
            <person name="Daum C."/>
            <person name="Haridas S."/>
            <person name="He G."/>
            <person name="LaButti K."/>
            <person name="Lipzen A."/>
            <person name="Mondo S."/>
            <person name="Riley R."/>
            <person name="Salamov A."/>
            <person name="Simmons B.A."/>
            <person name="Magnuson J.K."/>
            <person name="Henrissat B."/>
            <person name="Mortensen U.H."/>
            <person name="Larsen T.O."/>
            <person name="Devries R.P."/>
            <person name="Grigoriev I.V."/>
            <person name="Machida M."/>
            <person name="Baker S.E."/>
            <person name="Andersen M.R."/>
        </authorList>
    </citation>
    <scope>NUCLEOTIDE SEQUENCE [LARGE SCALE GENOMIC DNA]</scope>
    <source>
        <strain evidence="2 3">IBT 18842</strain>
    </source>
</reference>
<dbReference type="AlphaFoldDB" id="A0A5N6UA65"/>
<organism evidence="2 3">
    <name type="scientific">Aspergillus avenaceus</name>
    <dbReference type="NCBI Taxonomy" id="36643"/>
    <lineage>
        <taxon>Eukaryota</taxon>
        <taxon>Fungi</taxon>
        <taxon>Dikarya</taxon>
        <taxon>Ascomycota</taxon>
        <taxon>Pezizomycotina</taxon>
        <taxon>Eurotiomycetes</taxon>
        <taxon>Eurotiomycetidae</taxon>
        <taxon>Eurotiales</taxon>
        <taxon>Aspergillaceae</taxon>
        <taxon>Aspergillus</taxon>
        <taxon>Aspergillus subgen. Circumdati</taxon>
    </lineage>
</organism>
<sequence length="257" mass="28830">MALSKKSRCKSPDIHNLVSSLYLNPRYSDLTIICQEDQFPAHRNIVCLRSTYFARMCDGAFAEAASGIVQLDEYDPLLIRKMLECLYTGDYTYSIRDLGYDRSPSPEEATPTPTSDTEIVPVVPNDNASKASNYSARFHASMYAYADYFGIDVLRTRAKRYFGIVFMKDYSADAVNRESFAAVLEEVYGTTPAHDRGLRGSVVDTIMKDISNLRGGSSPVLDDAMLRRFPEFAMDVCSASLDSLVNLKEKAQWPNWA</sequence>